<evidence type="ECO:0000256" key="11">
    <source>
        <dbReference type="ARBA" id="ARBA00022840"/>
    </source>
</evidence>
<dbReference type="InterPro" id="IPR025669">
    <property type="entry name" value="AAA_dom"/>
</dbReference>
<dbReference type="Proteomes" id="UP000256561">
    <property type="component" value="Unassembled WGS sequence"/>
</dbReference>
<feature type="domain" description="Tyrosine-protein kinase G-rich" evidence="20">
    <location>
        <begin position="396"/>
        <end position="465"/>
    </location>
</feature>
<keyword evidence="8 17" id="KW-0812">Transmembrane</keyword>
<evidence type="ECO:0000256" key="8">
    <source>
        <dbReference type="ARBA" id="ARBA00022692"/>
    </source>
</evidence>
<evidence type="ECO:0000256" key="6">
    <source>
        <dbReference type="ARBA" id="ARBA00022519"/>
    </source>
</evidence>
<dbReference type="GO" id="GO:0005524">
    <property type="term" value="F:ATP binding"/>
    <property type="evidence" value="ECO:0007669"/>
    <property type="project" value="UniProtKB-KW"/>
</dbReference>
<keyword evidence="6" id="KW-0997">Cell inner membrane</keyword>
<evidence type="ECO:0000256" key="10">
    <source>
        <dbReference type="ARBA" id="ARBA00022777"/>
    </source>
</evidence>
<evidence type="ECO:0000256" key="4">
    <source>
        <dbReference type="ARBA" id="ARBA00011903"/>
    </source>
</evidence>
<dbReference type="InterPro" id="IPR003856">
    <property type="entry name" value="LPS_length_determ_N"/>
</dbReference>
<organism evidence="21 22">
    <name type="scientific">Alteromonas aestuariivivens</name>
    <dbReference type="NCBI Taxonomy" id="1938339"/>
    <lineage>
        <taxon>Bacteria</taxon>
        <taxon>Pseudomonadati</taxon>
        <taxon>Pseudomonadota</taxon>
        <taxon>Gammaproteobacteria</taxon>
        <taxon>Alteromonadales</taxon>
        <taxon>Alteromonadaceae</taxon>
        <taxon>Alteromonas/Salinimonas group</taxon>
        <taxon>Alteromonas</taxon>
    </lineage>
</organism>
<evidence type="ECO:0000256" key="2">
    <source>
        <dbReference type="ARBA" id="ARBA00007316"/>
    </source>
</evidence>
<keyword evidence="16" id="KW-0175">Coiled coil</keyword>
<evidence type="ECO:0000256" key="12">
    <source>
        <dbReference type="ARBA" id="ARBA00022989"/>
    </source>
</evidence>
<sequence>MSINIKDGVVPGVLDDETLDLAHYWKIVRRSAFKIFLFALLFTLIVSFFVSRMTPLYTAKAVLLIETKPAKPMSIEEVYGNDTSRKDYMQTQFEILRSRNIAERTVQRLDLSNNLEFLPQKAPGMMAGVSSALSSLFSEDVADLSEEKRDEKRFRAAVTKLMSIVNVTLLDNTQIIEVRVTTVSPELSADIANTLSEVFVESYLRARVDMTSKATVFLTGSLDELRTKLEVAEANLAQFDENNELVNLNGVVGLASDELERLTSELLDAQARLKQNRAIYEQAVNNKADLDAIARLPEVLNHDTIRDVRRQESEALSRVSELKEIYGPKHPNMIAATAELTAVREILEKQISDLVASITTQYEVSRQRVSELQADLTVAKAKYRKLSNLESTRQVLQREVDINQQLYDAFFTRLKETSQLGGFDSTNARVLDSAVAPSQPSEPNTNMMIGFAFVFSLVTGVIVAIGVEAFNSAIRSVDDVEKKLGQRMLGLIPLLADFRKSGLPLRAFFDRRNYQFGEAIRTLRTGLSLLNIEKNTKSIMVTSSVPQEGKTTVSINLAFALGKLDKTVLIDADLRRPSVGTQFDIPNYQPGLTNLIMKTHTLDECMVHDEQSDIDIIPAGSMVSNPQELLAGNHLTEIVQSLKEKYKYVVVDTVPTQAVSDSVIVSKACDSVVYVVKADSTSEKVVLKGLGRFLQIGHRIDGVVLNQVDLSKADAGERYAGFYDQYGYGAAKNE</sequence>
<reference evidence="22" key="1">
    <citation type="submission" date="2018-08" db="EMBL/GenBank/DDBJ databases">
        <authorList>
            <person name="Zhang J."/>
            <person name="Du Z.-J."/>
        </authorList>
    </citation>
    <scope>NUCLEOTIDE SEQUENCE [LARGE SCALE GENOMIC DNA]</scope>
    <source>
        <strain evidence="22">KCTC 52655</strain>
    </source>
</reference>
<keyword evidence="22" id="KW-1185">Reference proteome</keyword>
<keyword evidence="12 17" id="KW-1133">Transmembrane helix</keyword>
<proteinExistence type="inferred from homology"/>
<gene>
    <name evidence="21" type="ORF">DXV75_04145</name>
</gene>
<name>A0A3D8MD47_9ALTE</name>
<feature type="domain" description="AAA" evidence="19">
    <location>
        <begin position="549"/>
        <end position="695"/>
    </location>
</feature>
<evidence type="ECO:0000256" key="16">
    <source>
        <dbReference type="SAM" id="Coils"/>
    </source>
</evidence>
<dbReference type="InterPro" id="IPR005702">
    <property type="entry name" value="Wzc-like_C"/>
</dbReference>
<evidence type="ECO:0000256" key="13">
    <source>
        <dbReference type="ARBA" id="ARBA00023136"/>
    </source>
</evidence>
<comment type="similarity">
    <text evidence="3">Belongs to the etk/wzc family.</text>
</comment>
<dbReference type="Gene3D" id="3.40.50.300">
    <property type="entry name" value="P-loop containing nucleotide triphosphate hydrolases"/>
    <property type="match status" value="1"/>
</dbReference>
<dbReference type="GO" id="GO:0004715">
    <property type="term" value="F:non-membrane spanning protein tyrosine kinase activity"/>
    <property type="evidence" value="ECO:0007669"/>
    <property type="project" value="UniProtKB-EC"/>
</dbReference>
<feature type="coiled-coil region" evidence="16">
    <location>
        <begin position="369"/>
        <end position="399"/>
    </location>
</feature>
<keyword evidence="5" id="KW-1003">Cell membrane</keyword>
<feature type="domain" description="Polysaccharide chain length determinant N-terminal" evidence="18">
    <location>
        <begin position="17"/>
        <end position="108"/>
    </location>
</feature>
<keyword evidence="9" id="KW-0547">Nucleotide-binding</keyword>
<dbReference type="EMBL" id="QRHA01000002">
    <property type="protein sequence ID" value="RDV28160.1"/>
    <property type="molecule type" value="Genomic_DNA"/>
</dbReference>
<dbReference type="Pfam" id="PF13614">
    <property type="entry name" value="AAA_31"/>
    <property type="match status" value="1"/>
</dbReference>
<accession>A0A3D8MD47</accession>
<dbReference type="Pfam" id="PF13807">
    <property type="entry name" value="GNVR"/>
    <property type="match status" value="1"/>
</dbReference>
<keyword evidence="13 17" id="KW-0472">Membrane</keyword>
<evidence type="ECO:0000259" key="20">
    <source>
        <dbReference type="Pfam" id="PF13807"/>
    </source>
</evidence>
<feature type="coiled-coil region" evidence="16">
    <location>
        <begin position="222"/>
        <end position="279"/>
    </location>
</feature>
<dbReference type="InterPro" id="IPR027417">
    <property type="entry name" value="P-loop_NTPase"/>
</dbReference>
<dbReference type="Pfam" id="PF02706">
    <property type="entry name" value="Wzz"/>
    <property type="match status" value="1"/>
</dbReference>
<dbReference type="CDD" id="cd05387">
    <property type="entry name" value="BY-kinase"/>
    <property type="match status" value="1"/>
</dbReference>
<evidence type="ECO:0000313" key="22">
    <source>
        <dbReference type="Proteomes" id="UP000256561"/>
    </source>
</evidence>
<comment type="caution">
    <text evidence="21">The sequence shown here is derived from an EMBL/GenBank/DDBJ whole genome shotgun (WGS) entry which is preliminary data.</text>
</comment>
<dbReference type="OrthoDB" id="9775724at2"/>
<dbReference type="NCBIfam" id="TIGR01007">
    <property type="entry name" value="eps_fam"/>
    <property type="match status" value="1"/>
</dbReference>
<keyword evidence="14" id="KW-0829">Tyrosine-protein kinase</keyword>
<evidence type="ECO:0000259" key="19">
    <source>
        <dbReference type="Pfam" id="PF13614"/>
    </source>
</evidence>
<dbReference type="InterPro" id="IPR050445">
    <property type="entry name" value="Bact_polysacc_biosynth/exp"/>
</dbReference>
<evidence type="ECO:0000256" key="7">
    <source>
        <dbReference type="ARBA" id="ARBA00022679"/>
    </source>
</evidence>
<dbReference type="PANTHER" id="PTHR32309:SF13">
    <property type="entry name" value="FERRIC ENTEROBACTIN TRANSPORT PROTEIN FEPE"/>
    <property type="match status" value="1"/>
</dbReference>
<evidence type="ECO:0000259" key="18">
    <source>
        <dbReference type="Pfam" id="PF02706"/>
    </source>
</evidence>
<comment type="subcellular location">
    <subcellularLocation>
        <location evidence="1">Cell inner membrane</location>
        <topology evidence="1">Multi-pass membrane protein</topology>
    </subcellularLocation>
</comment>
<dbReference type="SUPFAM" id="SSF52540">
    <property type="entry name" value="P-loop containing nucleoside triphosphate hydrolases"/>
    <property type="match status" value="1"/>
</dbReference>
<evidence type="ECO:0000256" key="9">
    <source>
        <dbReference type="ARBA" id="ARBA00022741"/>
    </source>
</evidence>
<feature type="transmembrane region" description="Helical" evidence="17">
    <location>
        <begin position="32"/>
        <end position="50"/>
    </location>
</feature>
<comment type="catalytic activity">
    <reaction evidence="15">
        <text>L-tyrosyl-[protein] + ATP = O-phospho-L-tyrosyl-[protein] + ADP + H(+)</text>
        <dbReference type="Rhea" id="RHEA:10596"/>
        <dbReference type="Rhea" id="RHEA-COMP:10136"/>
        <dbReference type="Rhea" id="RHEA-COMP:20101"/>
        <dbReference type="ChEBI" id="CHEBI:15378"/>
        <dbReference type="ChEBI" id="CHEBI:30616"/>
        <dbReference type="ChEBI" id="CHEBI:46858"/>
        <dbReference type="ChEBI" id="CHEBI:61978"/>
        <dbReference type="ChEBI" id="CHEBI:456216"/>
        <dbReference type="EC" id="2.7.10.2"/>
    </reaction>
</comment>
<dbReference type="AlphaFoldDB" id="A0A3D8MD47"/>
<keyword evidence="7" id="KW-0808">Transferase</keyword>
<evidence type="ECO:0000256" key="5">
    <source>
        <dbReference type="ARBA" id="ARBA00022475"/>
    </source>
</evidence>
<comment type="similarity">
    <text evidence="2">Belongs to the CpsD/CapB family.</text>
</comment>
<evidence type="ECO:0000256" key="1">
    <source>
        <dbReference type="ARBA" id="ARBA00004429"/>
    </source>
</evidence>
<protein>
    <recommendedName>
        <fullName evidence="4">non-specific protein-tyrosine kinase</fullName>
        <ecNumber evidence="4">2.7.10.2</ecNumber>
    </recommendedName>
</protein>
<evidence type="ECO:0000313" key="21">
    <source>
        <dbReference type="EMBL" id="RDV28160.1"/>
    </source>
</evidence>
<dbReference type="GO" id="GO:0005886">
    <property type="term" value="C:plasma membrane"/>
    <property type="evidence" value="ECO:0007669"/>
    <property type="project" value="UniProtKB-SubCell"/>
</dbReference>
<keyword evidence="10" id="KW-0418">Kinase</keyword>
<dbReference type="InterPro" id="IPR032807">
    <property type="entry name" value="GNVR"/>
</dbReference>
<dbReference type="RefSeq" id="WP_115592118.1">
    <property type="nucleotide sequence ID" value="NZ_QRHA01000002.1"/>
</dbReference>
<dbReference type="EC" id="2.7.10.2" evidence="4"/>
<evidence type="ECO:0000256" key="14">
    <source>
        <dbReference type="ARBA" id="ARBA00023137"/>
    </source>
</evidence>
<evidence type="ECO:0000256" key="3">
    <source>
        <dbReference type="ARBA" id="ARBA00008883"/>
    </source>
</evidence>
<evidence type="ECO:0000256" key="15">
    <source>
        <dbReference type="ARBA" id="ARBA00051245"/>
    </source>
</evidence>
<dbReference type="PANTHER" id="PTHR32309">
    <property type="entry name" value="TYROSINE-PROTEIN KINASE"/>
    <property type="match status" value="1"/>
</dbReference>
<keyword evidence="11" id="KW-0067">ATP-binding</keyword>
<evidence type="ECO:0000256" key="17">
    <source>
        <dbReference type="SAM" id="Phobius"/>
    </source>
</evidence>